<feature type="transmembrane region" description="Helical" evidence="2">
    <location>
        <begin position="397"/>
        <end position="415"/>
    </location>
</feature>
<dbReference type="Gene3D" id="3.30.70.1320">
    <property type="entry name" value="Multidrug efflux transporter AcrB pore domain like"/>
    <property type="match status" value="2"/>
</dbReference>
<dbReference type="Gene3D" id="3.30.70.1440">
    <property type="entry name" value="Multidrug efflux transporter AcrB pore domain"/>
    <property type="match status" value="1"/>
</dbReference>
<keyword evidence="2" id="KW-0472">Membrane</keyword>
<dbReference type="InterPro" id="IPR001036">
    <property type="entry name" value="Acrflvin-R"/>
</dbReference>
<dbReference type="EMBL" id="SMTK01000001">
    <property type="protein sequence ID" value="TDK27658.1"/>
    <property type="molecule type" value="Genomic_DNA"/>
</dbReference>
<keyword evidence="2" id="KW-1133">Transmembrane helix</keyword>
<dbReference type="InterPro" id="IPR027463">
    <property type="entry name" value="AcrB_DN_DC_subdom"/>
</dbReference>
<evidence type="ECO:0000313" key="3">
    <source>
        <dbReference type="EMBL" id="TDK27658.1"/>
    </source>
</evidence>
<feature type="transmembrane region" description="Helical" evidence="2">
    <location>
        <begin position="490"/>
        <end position="510"/>
    </location>
</feature>
<feature type="transmembrane region" description="Helical" evidence="2">
    <location>
        <begin position="927"/>
        <end position="946"/>
    </location>
</feature>
<feature type="compositionally biased region" description="Low complexity" evidence="1">
    <location>
        <begin position="247"/>
        <end position="265"/>
    </location>
</feature>
<gene>
    <name evidence="3" type="ORF">E2F48_00490</name>
</gene>
<dbReference type="SUPFAM" id="SSF82693">
    <property type="entry name" value="Multidrug efflux transporter AcrB pore domain, PN1, PN2, PC1 and PC2 subdomains"/>
    <property type="match status" value="2"/>
</dbReference>
<feature type="transmembrane region" description="Helical" evidence="2">
    <location>
        <begin position="522"/>
        <end position="549"/>
    </location>
</feature>
<dbReference type="Proteomes" id="UP000295411">
    <property type="component" value="Unassembled WGS sequence"/>
</dbReference>
<feature type="transmembrane region" description="Helical" evidence="2">
    <location>
        <begin position="602"/>
        <end position="622"/>
    </location>
</feature>
<feature type="transmembrane region" description="Helical" evidence="2">
    <location>
        <begin position="422"/>
        <end position="439"/>
    </location>
</feature>
<dbReference type="PANTHER" id="PTHR32063:SF0">
    <property type="entry name" value="SWARMING MOTILITY PROTEIN SWRC"/>
    <property type="match status" value="1"/>
</dbReference>
<dbReference type="SUPFAM" id="SSF82866">
    <property type="entry name" value="Multidrug efflux transporter AcrB transmembrane domain"/>
    <property type="match status" value="2"/>
</dbReference>
<dbReference type="GO" id="GO:0005886">
    <property type="term" value="C:plasma membrane"/>
    <property type="evidence" value="ECO:0007669"/>
    <property type="project" value="TreeGrafter"/>
</dbReference>
<feature type="transmembrane region" description="Helical" evidence="2">
    <location>
        <begin position="1033"/>
        <end position="1051"/>
    </location>
</feature>
<dbReference type="PANTHER" id="PTHR32063">
    <property type="match status" value="1"/>
</dbReference>
<keyword evidence="2" id="KW-0812">Transmembrane</keyword>
<dbReference type="Pfam" id="PF00873">
    <property type="entry name" value="ACR_tran"/>
    <property type="match status" value="2"/>
</dbReference>
<protein>
    <submittedName>
        <fullName evidence="3">Efflux RND transporter permease subunit</fullName>
    </submittedName>
</protein>
<feature type="compositionally biased region" description="Pro residues" evidence="1">
    <location>
        <begin position="266"/>
        <end position="277"/>
    </location>
</feature>
<feature type="region of interest" description="Disordered" evidence="1">
    <location>
        <begin position="240"/>
        <end position="313"/>
    </location>
</feature>
<reference evidence="3 4" key="1">
    <citation type="submission" date="2019-03" db="EMBL/GenBank/DDBJ databases">
        <title>Arthrobacter sp. nov., an bacterium isolated from biocrust in Mu Us Desert.</title>
        <authorList>
            <person name="Lixiong L."/>
        </authorList>
    </citation>
    <scope>NUCLEOTIDE SEQUENCE [LARGE SCALE GENOMIC DNA]</scope>
    <source>
        <strain evidence="3 4">SLN-3</strain>
    </source>
</reference>
<organism evidence="3 4">
    <name type="scientific">Arthrobacter crusticola</name>
    <dbReference type="NCBI Taxonomy" id="2547960"/>
    <lineage>
        <taxon>Bacteria</taxon>
        <taxon>Bacillati</taxon>
        <taxon>Actinomycetota</taxon>
        <taxon>Actinomycetes</taxon>
        <taxon>Micrococcales</taxon>
        <taxon>Micrococcaceae</taxon>
        <taxon>Arthrobacter</taxon>
    </lineage>
</organism>
<feature type="transmembrane region" description="Helical" evidence="2">
    <location>
        <begin position="953"/>
        <end position="973"/>
    </location>
</feature>
<comment type="caution">
    <text evidence="3">The sequence shown here is derived from an EMBL/GenBank/DDBJ whole genome shotgun (WGS) entry which is preliminary data.</text>
</comment>
<feature type="transmembrane region" description="Helical" evidence="2">
    <location>
        <begin position="445"/>
        <end position="469"/>
    </location>
</feature>
<evidence type="ECO:0000313" key="4">
    <source>
        <dbReference type="Proteomes" id="UP000295411"/>
    </source>
</evidence>
<proteinExistence type="predicted"/>
<evidence type="ECO:0000256" key="2">
    <source>
        <dbReference type="SAM" id="Phobius"/>
    </source>
</evidence>
<keyword evidence="4" id="KW-1185">Reference proteome</keyword>
<dbReference type="GO" id="GO:0042910">
    <property type="term" value="F:xenobiotic transmembrane transporter activity"/>
    <property type="evidence" value="ECO:0007669"/>
    <property type="project" value="TreeGrafter"/>
</dbReference>
<dbReference type="Gene3D" id="1.20.1640.10">
    <property type="entry name" value="Multidrug efflux transporter AcrB transmembrane domain"/>
    <property type="match status" value="3"/>
</dbReference>
<dbReference type="OrthoDB" id="3306666at2"/>
<dbReference type="Gene3D" id="3.30.2090.10">
    <property type="entry name" value="Multidrug efflux transporter AcrB TolC docking domain, DN and DC subdomains"/>
    <property type="match status" value="3"/>
</dbReference>
<dbReference type="Gene3D" id="3.30.70.1430">
    <property type="entry name" value="Multidrug efflux transporter AcrB pore domain"/>
    <property type="match status" value="2"/>
</dbReference>
<name>A0A4R5U258_9MICC</name>
<evidence type="ECO:0000256" key="1">
    <source>
        <dbReference type="SAM" id="MobiDB-lite"/>
    </source>
</evidence>
<feature type="transmembrane region" description="Helical" evidence="2">
    <location>
        <begin position="979"/>
        <end position="1000"/>
    </location>
</feature>
<dbReference type="RefSeq" id="WP_133402089.1">
    <property type="nucleotide sequence ID" value="NZ_SMTK01000001.1"/>
</dbReference>
<dbReference type="AlphaFoldDB" id="A0A4R5U258"/>
<accession>A0A4R5U258</accession>
<feature type="transmembrane region" description="Helical" evidence="2">
    <location>
        <begin position="1063"/>
        <end position="1088"/>
    </location>
</feature>
<sequence>MFRLAQLSLGNRALIALITVFASVFGVITVGSLKQELIPSLEFPRITVISSVPGASPEYIDKQVSGPLESALSGVEGLETSSATSRSGVSTVNLEFVYGTNLDRARAQVDRAISAVRPNLPEDVEPQALAGSIGDFPIAFLAISSDRTLSELNDELTRLTVPRLQKLEGVRSADITGGSRQHISVLPRDGALAEAGVQVRDIVDTLEANGALFPVGTLEEELRSLTIQAGSPVASLDDIRGLPVLPSEPAGAAGPAPEAPSTPAAPGVPAPGVPAPGVPGGAPGFPGPGSPGSPDPANPSPAEPAPAPGADPVTIGEVADVELADDAATSITRTNGVETLGLTITKVPDGDTVRISRAVGDLIPELETELGDGASITVVFDQAPFIERSIKDLTTEGLLGLAFAVVVILVFLLSVRSTLVTAISIPLSLLVTFIGLYAAGYSLNILTLGALTIAIGRVVDDSIVVIENIKRHLSYGEEKRTAILTAVREVAGAVTASTLTTVAVFAPIAFVGGLAGELFRPFAVTTGIALLASLAVSLTIIPVLAYWFLPRTRTTDVDDDAASEAARQGRALAVEEAHRAERRSWLQRGYLPILRGTQRHPVWTLTAGVLVLGATAAMVPLLQTNLLGSSGQNSFSISQTLPAGSSLATTAAAAARTEEVLARDPAIRDIQLTVGNAQGAFAAQFSEGASVASFTVTTDEDADQDALQARIRNDLEQLTGAGDFSLSSQQGGFGTSSTIDINITAPVPEDLQRASDAVVENLRGIDGAGEVTSNLSAAQPQVQISVDRAAAVAAGLTEGQIAGLLGGSISPVPAGVLRLEATDYPVLIGEGTPITSLAQLEDLVIPAAERPVPLTEVATIEEVQVPLTVTSANGERTARVSVTPAGDDLGALTAAVSARLEGVDLPAGATATVGGAAAQQSESFGQLFIALWAAVAIVYVIMVATFKSLLQPLILLVSIPFAATGAIALLVITRIPLGLPSLIGMLMLVGIVVTNAIVLIDLINQYRRPRDGTPGLDVAEAILQGARQRLRPILMTALATVFALTPLALGLTGEGGFISQPLAVVVIGGLVSSTALTLILVPVLYRLIEGRRELRARRREASDRAEQARETVPA</sequence>
<feature type="compositionally biased region" description="Pro residues" evidence="1">
    <location>
        <begin position="285"/>
        <end position="309"/>
    </location>
</feature>
<dbReference type="SUPFAM" id="SSF82714">
    <property type="entry name" value="Multidrug efflux transporter AcrB TolC docking domain, DN and DC subdomains"/>
    <property type="match status" value="1"/>
</dbReference>